<evidence type="ECO:0000256" key="3">
    <source>
        <dbReference type="ARBA" id="ARBA00022525"/>
    </source>
</evidence>
<keyword evidence="4 5" id="KW-0732">Signal</keyword>
<feature type="signal peptide" evidence="5">
    <location>
        <begin position="1"/>
        <end position="21"/>
    </location>
</feature>
<dbReference type="Pfam" id="PF16810">
    <property type="entry name" value="RXLR"/>
    <property type="match status" value="1"/>
</dbReference>
<comment type="caution">
    <text evidence="6">The sequence shown here is derived from an EMBL/GenBank/DDBJ whole genome shotgun (WGS) entry which is preliminary data.</text>
</comment>
<accession>A0ABD3G6J0</accession>
<gene>
    <name evidence="6" type="ORF">V7S43_000716</name>
</gene>
<dbReference type="EMBL" id="JBIMZQ010000001">
    <property type="protein sequence ID" value="KAL3674788.1"/>
    <property type="molecule type" value="Genomic_DNA"/>
</dbReference>
<protein>
    <recommendedName>
        <fullName evidence="5">RxLR effector protein</fullName>
    </recommendedName>
</protein>
<keyword evidence="7" id="KW-1185">Reference proteome</keyword>
<evidence type="ECO:0000256" key="1">
    <source>
        <dbReference type="ARBA" id="ARBA00004613"/>
    </source>
</evidence>
<evidence type="ECO:0000256" key="4">
    <source>
        <dbReference type="ARBA" id="ARBA00022729"/>
    </source>
</evidence>
<sequence length="174" mass="19788">MRVSSVVLLIVATTLAASASAQSESKQNVDITSPAAPQWRAITENQVFTKRNLRKESESKDERSITSAVSSVDELLKLKGLVPFAEIGGLSAAAKAKYLKVLVTLPRQDIINITGKVPYWVRKYPDSWKGRIMQYNSWIWTNKQPEWVMENFPGFFKGYDLFFNNRMTRGYKYA</sequence>
<evidence type="ECO:0000313" key="6">
    <source>
        <dbReference type="EMBL" id="KAL3674788.1"/>
    </source>
</evidence>
<organism evidence="6 7">
    <name type="scientific">Phytophthora oleae</name>
    <dbReference type="NCBI Taxonomy" id="2107226"/>
    <lineage>
        <taxon>Eukaryota</taxon>
        <taxon>Sar</taxon>
        <taxon>Stramenopiles</taxon>
        <taxon>Oomycota</taxon>
        <taxon>Peronosporomycetes</taxon>
        <taxon>Peronosporales</taxon>
        <taxon>Peronosporaceae</taxon>
        <taxon>Phytophthora</taxon>
    </lineage>
</organism>
<name>A0ABD3G6J0_9STRA</name>
<reference evidence="6 7" key="1">
    <citation type="submission" date="2024-09" db="EMBL/GenBank/DDBJ databases">
        <title>Genome sequencing and assembly of Phytophthora oleae, isolate VK10A, causative agent of rot of olive drupes.</title>
        <authorList>
            <person name="Conti Taguali S."/>
            <person name="Riolo M."/>
            <person name="La Spada F."/>
            <person name="Cacciola S.O."/>
            <person name="Dionisio G."/>
        </authorList>
    </citation>
    <scope>NUCLEOTIDE SEQUENCE [LARGE SCALE GENOMIC DNA]</scope>
    <source>
        <strain evidence="6 7">VK10A</strain>
    </source>
</reference>
<evidence type="ECO:0000256" key="2">
    <source>
        <dbReference type="ARBA" id="ARBA00010400"/>
    </source>
</evidence>
<feature type="chain" id="PRO_5045012622" description="RxLR effector protein" evidence="5">
    <location>
        <begin position="22"/>
        <end position="174"/>
    </location>
</feature>
<dbReference type="Proteomes" id="UP001632037">
    <property type="component" value="Unassembled WGS sequence"/>
</dbReference>
<comment type="subcellular location">
    <subcellularLocation>
        <location evidence="1 5">Secreted</location>
    </subcellularLocation>
</comment>
<dbReference type="InterPro" id="IPR031825">
    <property type="entry name" value="RXLR"/>
</dbReference>
<proteinExistence type="inferred from homology"/>
<evidence type="ECO:0000313" key="7">
    <source>
        <dbReference type="Proteomes" id="UP001632037"/>
    </source>
</evidence>
<comment type="domain">
    <text evidence="5">The RxLR-dEER motif acts to carry the protein into the host cell cytoplasm through binding to cell surface phosphatidylinositol-3-phosphate.</text>
</comment>
<keyword evidence="3 5" id="KW-0964">Secreted</keyword>
<dbReference type="AlphaFoldDB" id="A0ABD3G6J0"/>
<comment type="function">
    <text evidence="5">Effector that suppresses plant defense responses during pathogen infection.</text>
</comment>
<evidence type="ECO:0000256" key="5">
    <source>
        <dbReference type="RuleBase" id="RU367124"/>
    </source>
</evidence>
<comment type="similarity">
    <text evidence="2 5">Belongs to the RxLR effector family.</text>
</comment>